<reference evidence="1" key="1">
    <citation type="submission" date="2017-02" db="EMBL/GenBank/DDBJ databases">
        <title>Genome sequence of Serratia marcescens phage BF.</title>
        <authorList>
            <person name="Casey E."/>
            <person name="Fitzgerald B."/>
            <person name="Mahony J."/>
            <person name="Lugli G."/>
            <person name="Ventura M."/>
            <person name="van Sinderen D."/>
        </authorList>
    </citation>
    <scope>NUCLEOTIDE SEQUENCE [LARGE SCALE GENOMIC DNA]</scope>
</reference>
<dbReference type="Proteomes" id="UP000221837">
    <property type="component" value="Genome"/>
</dbReference>
<name>A0A1S6UA28_9CAUD</name>
<evidence type="ECO:0000313" key="1">
    <source>
        <dbReference type="EMBL" id="AQW88596.1"/>
    </source>
</evidence>
<sequence>MIDLNKTDYVTILIEAAKILDGTLVQKPTGEVIYTLETEKPNKTYTYNDWGRYEKEYGMVYLKHENGVYYSYPKNKMLKVTIYKYDLQKYIDETCEY</sequence>
<evidence type="ECO:0000313" key="2">
    <source>
        <dbReference type="Proteomes" id="UP000221837"/>
    </source>
</evidence>
<proteinExistence type="predicted"/>
<dbReference type="EMBL" id="KY630187">
    <property type="protein sequence ID" value="AQW88596.1"/>
    <property type="molecule type" value="Genomic_DNA"/>
</dbReference>
<dbReference type="OrthoDB" id="25405at10239"/>
<gene>
    <name evidence="1" type="ORF">BF_0071</name>
</gene>
<protein>
    <submittedName>
        <fullName evidence="1">Uncharacterized protein</fullName>
    </submittedName>
</protein>
<keyword evidence="2" id="KW-1185">Reference proteome</keyword>
<accession>A0A1S6UA28</accession>
<organism evidence="1 2">
    <name type="scientific">Serratia phage BF</name>
    <dbReference type="NCBI Taxonomy" id="1962671"/>
    <lineage>
        <taxon>Viruses</taxon>
        <taxon>Duplodnaviria</taxon>
        <taxon>Heunggongvirae</taxon>
        <taxon>Uroviricota</taxon>
        <taxon>Caudoviricetes</taxon>
        <taxon>Eneladusvirus</taxon>
        <taxon>Eneladusvirus BF</taxon>
    </lineage>
</organism>